<proteinExistence type="predicted"/>
<dbReference type="Pfam" id="PF10044">
    <property type="entry name" value="LIN52"/>
    <property type="match status" value="1"/>
</dbReference>
<name>A0A0M4E5E7_DROBS</name>
<accession>A0A0M4E5E7</accession>
<dbReference type="InterPro" id="IPR018737">
    <property type="entry name" value="DREAM_LIN52"/>
</dbReference>
<dbReference type="GO" id="GO:0070176">
    <property type="term" value="C:DRM complex"/>
    <property type="evidence" value="ECO:0007669"/>
    <property type="project" value="InterPro"/>
</dbReference>
<organism evidence="2 3">
    <name type="scientific">Drosophila busckii</name>
    <name type="common">Fruit fly</name>
    <dbReference type="NCBI Taxonomy" id="30019"/>
    <lineage>
        <taxon>Eukaryota</taxon>
        <taxon>Metazoa</taxon>
        <taxon>Ecdysozoa</taxon>
        <taxon>Arthropoda</taxon>
        <taxon>Hexapoda</taxon>
        <taxon>Insecta</taxon>
        <taxon>Pterygota</taxon>
        <taxon>Neoptera</taxon>
        <taxon>Endopterygota</taxon>
        <taxon>Diptera</taxon>
        <taxon>Brachycera</taxon>
        <taxon>Muscomorpha</taxon>
        <taxon>Ephydroidea</taxon>
        <taxon>Drosophilidae</taxon>
        <taxon>Drosophila</taxon>
    </lineage>
</organism>
<sequence>MEQEELVEMEIDKADNASSSSNDDSDEYMDVEEESPRGRKSVTSIIAEMALKTEQEAVNSYSKISNTAEDKLKRQELSRLTPAARVAYARDLETALYELSQREARELSRSKHLRIFGTSRRRYSK</sequence>
<reference evidence="2 3" key="1">
    <citation type="submission" date="2015-08" db="EMBL/GenBank/DDBJ databases">
        <title>Ancestral chromatin configuration constrains chromatin evolution on differentiating sex chromosomes in Drosophila.</title>
        <authorList>
            <person name="Zhou Q."/>
            <person name="Bachtrog D."/>
        </authorList>
    </citation>
    <scope>NUCLEOTIDE SEQUENCE [LARGE SCALE GENOMIC DNA]</scope>
    <source>
        <tissue evidence="2">Whole larvae</tissue>
    </source>
</reference>
<evidence type="ECO:0000313" key="2">
    <source>
        <dbReference type="EMBL" id="ALC41491.1"/>
    </source>
</evidence>
<dbReference type="AlphaFoldDB" id="A0A0M4E5E7"/>
<evidence type="ECO:0000256" key="1">
    <source>
        <dbReference type="SAM" id="MobiDB-lite"/>
    </source>
</evidence>
<feature type="region of interest" description="Disordered" evidence="1">
    <location>
        <begin position="1"/>
        <end position="41"/>
    </location>
</feature>
<dbReference type="EMBL" id="CP012524">
    <property type="protein sequence ID" value="ALC41491.1"/>
    <property type="molecule type" value="Genomic_DNA"/>
</dbReference>
<dbReference type="Proteomes" id="UP000494163">
    <property type="component" value="Chromosome 2R"/>
</dbReference>
<keyword evidence="3" id="KW-1185">Reference proteome</keyword>
<dbReference type="GO" id="GO:0006355">
    <property type="term" value="P:regulation of DNA-templated transcription"/>
    <property type="evidence" value="ECO:0007669"/>
    <property type="project" value="InterPro"/>
</dbReference>
<feature type="compositionally biased region" description="Acidic residues" evidence="1">
    <location>
        <begin position="23"/>
        <end position="33"/>
    </location>
</feature>
<gene>
    <name evidence="2" type="ORF">Dbus_chr2Rg1070</name>
</gene>
<dbReference type="OrthoDB" id="7872350at2759"/>
<dbReference type="OMA" id="RQDQKNV"/>
<protein>
    <submittedName>
        <fullName evidence="2">Wuc</fullName>
    </submittedName>
</protein>
<evidence type="ECO:0000313" key="3">
    <source>
        <dbReference type="Proteomes" id="UP000494163"/>
    </source>
</evidence>